<proteinExistence type="inferred from homology"/>
<comment type="similarity">
    <text evidence="2">Belongs to the sorting nexin family.</text>
</comment>
<keyword evidence="7" id="KW-0446">Lipid-binding</keyword>
<evidence type="ECO:0000256" key="6">
    <source>
        <dbReference type="ARBA" id="ARBA00023006"/>
    </source>
</evidence>
<comment type="caution">
    <text evidence="11">The sequence shown here is derived from an EMBL/GenBank/DDBJ whole genome shotgun (WGS) entry which is preliminary data.</text>
</comment>
<keyword evidence="8" id="KW-0472">Membrane</keyword>
<evidence type="ECO:0000256" key="4">
    <source>
        <dbReference type="ARBA" id="ARBA00022753"/>
    </source>
</evidence>
<evidence type="ECO:0000256" key="9">
    <source>
        <dbReference type="SAM" id="MobiDB-lite"/>
    </source>
</evidence>
<evidence type="ECO:0000256" key="1">
    <source>
        <dbReference type="ARBA" id="ARBA00004481"/>
    </source>
</evidence>
<feature type="region of interest" description="Disordered" evidence="9">
    <location>
        <begin position="1"/>
        <end position="67"/>
    </location>
</feature>
<dbReference type="Proteomes" id="UP000183567">
    <property type="component" value="Unassembled WGS sequence"/>
</dbReference>
<feature type="domain" description="PX" evidence="10">
    <location>
        <begin position="80"/>
        <end position="199"/>
    </location>
</feature>
<dbReference type="STRING" id="180088.A0A1J8PMK1"/>
<dbReference type="GO" id="GO:0005829">
    <property type="term" value="C:cytosol"/>
    <property type="evidence" value="ECO:0007669"/>
    <property type="project" value="GOC"/>
</dbReference>
<dbReference type="GO" id="GO:0015031">
    <property type="term" value="P:protein transport"/>
    <property type="evidence" value="ECO:0007669"/>
    <property type="project" value="UniProtKB-KW"/>
</dbReference>
<reference evidence="11 12" key="1">
    <citation type="submission" date="2016-03" db="EMBL/GenBank/DDBJ databases">
        <title>Comparative genomics of the ectomycorrhizal sister species Rhizopogon vinicolor and Rhizopogon vesiculosus (Basidiomycota: Boletales) reveals a divergence of the mating type B locus.</title>
        <authorList>
            <person name="Mujic A.B."/>
            <person name="Kuo A."/>
            <person name="Tritt A."/>
            <person name="Lipzen A."/>
            <person name="Chen C."/>
            <person name="Johnson J."/>
            <person name="Sharma A."/>
            <person name="Barry K."/>
            <person name="Grigoriev I.V."/>
            <person name="Spatafora J.W."/>
        </authorList>
    </citation>
    <scope>NUCLEOTIDE SEQUENCE [LARGE SCALE GENOMIC DNA]</scope>
    <source>
        <strain evidence="11 12">AM-OR11-056</strain>
    </source>
</reference>
<dbReference type="SUPFAM" id="SSF64268">
    <property type="entry name" value="PX domain"/>
    <property type="match status" value="1"/>
</dbReference>
<evidence type="ECO:0000313" key="11">
    <source>
        <dbReference type="EMBL" id="OJA09751.1"/>
    </source>
</evidence>
<dbReference type="PANTHER" id="PTHR46979">
    <property type="entry name" value="SORTING NEXIN-41"/>
    <property type="match status" value="1"/>
</dbReference>
<dbReference type="Gene3D" id="1.20.1270.60">
    <property type="entry name" value="Arfaptin homology (AH) domain/BAR domain"/>
    <property type="match status" value="2"/>
</dbReference>
<evidence type="ECO:0000256" key="3">
    <source>
        <dbReference type="ARBA" id="ARBA00022448"/>
    </source>
</evidence>
<feature type="compositionally biased region" description="Polar residues" evidence="9">
    <location>
        <begin position="19"/>
        <end position="32"/>
    </location>
</feature>
<dbReference type="GO" id="GO:0042147">
    <property type="term" value="P:retrograde transport, endosome to Golgi"/>
    <property type="evidence" value="ECO:0007669"/>
    <property type="project" value="InterPro"/>
</dbReference>
<keyword evidence="5" id="KW-0653">Protein transport</keyword>
<keyword evidence="6" id="KW-0072">Autophagy</keyword>
<dbReference type="SMART" id="SM00312">
    <property type="entry name" value="PX"/>
    <property type="match status" value="1"/>
</dbReference>
<dbReference type="Gene3D" id="3.30.1520.10">
    <property type="entry name" value="Phox-like domain"/>
    <property type="match status" value="1"/>
</dbReference>
<dbReference type="PROSITE" id="PS50195">
    <property type="entry name" value="PX"/>
    <property type="match status" value="1"/>
</dbReference>
<name>A0A1J8PMK1_9AGAM</name>
<dbReference type="InterPro" id="IPR027267">
    <property type="entry name" value="AH/BAR_dom_sf"/>
</dbReference>
<feature type="region of interest" description="Disordered" evidence="9">
    <location>
        <begin position="391"/>
        <end position="442"/>
    </location>
</feature>
<feature type="region of interest" description="Disordered" evidence="9">
    <location>
        <begin position="216"/>
        <end position="250"/>
    </location>
</feature>
<evidence type="ECO:0000256" key="7">
    <source>
        <dbReference type="ARBA" id="ARBA00023121"/>
    </source>
</evidence>
<dbReference type="InterPro" id="IPR001683">
    <property type="entry name" value="PX_dom"/>
</dbReference>
<dbReference type="AlphaFoldDB" id="A0A1J8PMK1"/>
<dbReference type="GO" id="GO:0010008">
    <property type="term" value="C:endosome membrane"/>
    <property type="evidence" value="ECO:0007669"/>
    <property type="project" value="UniProtKB-SubCell"/>
</dbReference>
<sequence length="585" mass="65447">MDNFEDENPFETDADRVSSETSSTSKVNISAPSSPPHSGRLLSPTSPTLSRPFPSSGTNRHPQTTHKSDYCCGRDQWLHSGEDLEILITDAQKTSLNSNTPYITYVIRAGNAEARHRYSEFESLRSSLVKLYPTIIIPPIPSKQTIGDYATKQAKAKEDAAMIARRKRMLQTFLNRIARHPILSNEHVFHRFLDGEVSWAEVLHSPPLSLLPKNLLKAPSHNPTDQSSSPAYAALPNPSATHPLRSPDQRSVDSEIFTNKFANHLSGPMEKVTRRTLKRWSENAQDYSELGAALNGFSLNESGALATAMEKTGQAVDATYMSTTRLLQELEQNFSEPLHEYAQFAVIIKKLLAYRHQKHVQYEMTQDTLEHKRELLEEYEKSEREAKRLEEALSKGRVNGLRTPSSPPEGEEGQSQAQGEAEESGSAYLPPHPGPNPYKRRAPGMALLNALSYTLHGMMDVDPETARRSGISKTRETISQLEDALHLSAQDLKYSSSTIQADLDRFQRQKVADLREMSISMARSHRDWCKKNLEAWQAAKKEIEKIPDHPNNISPSQEVRPAEDARPAPGPSSLRRDSSATVNGR</sequence>
<evidence type="ECO:0000256" key="8">
    <source>
        <dbReference type="ARBA" id="ARBA00023136"/>
    </source>
</evidence>
<evidence type="ECO:0000259" key="10">
    <source>
        <dbReference type="PROSITE" id="PS50195"/>
    </source>
</evidence>
<accession>A0A1J8PMK1</accession>
<feature type="compositionally biased region" description="Low complexity" evidence="9">
    <location>
        <begin position="413"/>
        <end position="427"/>
    </location>
</feature>
<protein>
    <recommendedName>
        <fullName evidence="10">PX domain-containing protein</fullName>
    </recommendedName>
</protein>
<feature type="compositionally biased region" description="Polar residues" evidence="9">
    <location>
        <begin position="221"/>
        <end position="230"/>
    </location>
</feature>
<feature type="region of interest" description="Disordered" evidence="9">
    <location>
        <begin position="540"/>
        <end position="585"/>
    </location>
</feature>
<evidence type="ECO:0000256" key="2">
    <source>
        <dbReference type="ARBA" id="ARBA00010883"/>
    </source>
</evidence>
<evidence type="ECO:0000256" key="5">
    <source>
        <dbReference type="ARBA" id="ARBA00022927"/>
    </source>
</evidence>
<dbReference type="EMBL" id="LVVM01005803">
    <property type="protein sequence ID" value="OJA09751.1"/>
    <property type="molecule type" value="Genomic_DNA"/>
</dbReference>
<organism evidence="11 12">
    <name type="scientific">Rhizopogon vesiculosus</name>
    <dbReference type="NCBI Taxonomy" id="180088"/>
    <lineage>
        <taxon>Eukaryota</taxon>
        <taxon>Fungi</taxon>
        <taxon>Dikarya</taxon>
        <taxon>Basidiomycota</taxon>
        <taxon>Agaricomycotina</taxon>
        <taxon>Agaricomycetes</taxon>
        <taxon>Agaricomycetidae</taxon>
        <taxon>Boletales</taxon>
        <taxon>Suillineae</taxon>
        <taxon>Rhizopogonaceae</taxon>
        <taxon>Rhizopogon</taxon>
    </lineage>
</organism>
<dbReference type="InterPro" id="IPR051079">
    <property type="entry name" value="Sorting_Nexin_Autophagy"/>
</dbReference>
<dbReference type="SUPFAM" id="SSF103657">
    <property type="entry name" value="BAR/IMD domain-like"/>
    <property type="match status" value="1"/>
</dbReference>
<dbReference type="OrthoDB" id="289314at2759"/>
<comment type="subcellular location">
    <subcellularLocation>
        <location evidence="1">Endosome membrane</location>
        <topology evidence="1">Peripheral membrane protein</topology>
    </subcellularLocation>
</comment>
<dbReference type="Pfam" id="PF00787">
    <property type="entry name" value="PX"/>
    <property type="match status" value="1"/>
</dbReference>
<dbReference type="GO" id="GO:0006914">
    <property type="term" value="P:autophagy"/>
    <property type="evidence" value="ECO:0007669"/>
    <property type="project" value="UniProtKB-KW"/>
</dbReference>
<dbReference type="InterPro" id="IPR044106">
    <property type="entry name" value="PX_Snx41/Atg20"/>
</dbReference>
<evidence type="ECO:0000313" key="12">
    <source>
        <dbReference type="Proteomes" id="UP000183567"/>
    </source>
</evidence>
<gene>
    <name evidence="11" type="ORF">AZE42_01482</name>
</gene>
<keyword evidence="12" id="KW-1185">Reference proteome</keyword>
<dbReference type="GO" id="GO:0035091">
    <property type="term" value="F:phosphatidylinositol binding"/>
    <property type="evidence" value="ECO:0007669"/>
    <property type="project" value="InterPro"/>
</dbReference>
<feature type="compositionally biased region" description="Acidic residues" evidence="9">
    <location>
        <begin position="1"/>
        <end position="12"/>
    </location>
</feature>
<keyword evidence="3" id="KW-0813">Transport</keyword>
<feature type="compositionally biased region" description="Polar residues" evidence="9">
    <location>
        <begin position="43"/>
        <end position="62"/>
    </location>
</feature>
<dbReference type="InterPro" id="IPR036871">
    <property type="entry name" value="PX_dom_sf"/>
</dbReference>
<dbReference type="CDD" id="cd06867">
    <property type="entry name" value="PX_SNX41_42"/>
    <property type="match status" value="1"/>
</dbReference>
<dbReference type="PANTHER" id="PTHR46979:SF2">
    <property type="entry name" value="SORTING NEXIN-41"/>
    <property type="match status" value="1"/>
</dbReference>
<keyword evidence="4" id="KW-0967">Endosome</keyword>